<dbReference type="SUPFAM" id="SSF53254">
    <property type="entry name" value="Phosphoglycerate mutase-like"/>
    <property type="match status" value="1"/>
</dbReference>
<comment type="subcellular location">
    <subcellularLocation>
        <location evidence="1 10">Cytoplasm</location>
        <location evidence="1 10">Cytosol</location>
    </subcellularLocation>
</comment>
<sequence>MMKKSKSKPMTQILERLCKFDYIDVVIFPEEVILDEPVENWPLCDCLISFHSKGFPLDKAVEYAKLRNPLLINDLNMQYFIQDRREVYRILQEEGIDLPRYAVLNRDPNNPEECNLVEGEDHVEVNGEVFPKPFVEKPVCAEDHNVYIYYPTSAGGGSQRLFRKIGSRSSVYSPESSVRKTGSYIYEEFMPTDGTDVKVYTVGPDYAHAEARKSPALDGKVERDSEGKEIRYPVMLTAMEKLVARKVCLAFKQTVCGFDLLRANGHSFVCDVNGFSFVKNSMKYYDDCAKVLGNMVMRELAPQFHIPWSIPMEAEDIPIVPTTSGTMMELRCVIAIIRHGDRTPKQKMKMEVRHPLFFELFEKYGGYKSGKLKLKKPKQLQEVLDIARLLLVELGQHNDCEIEEKKSKLEQLKTVLEMYGHFSGINRKVQLTYLPNGQLKASSEEEDSQKEGPSLLLVLKWGGELTPAGRVQAEELGRAFRCMYPGGQGTRSELLCSTVSLPGDYAGFPGCGLLRLHSTYRHDLKIYASDEGRVQMTAAAFAKGLLALEGELTPILVQMVKSANMNGLLDSDSDSLTDCQQKVKARLHEIMQKNQSFTQEDYQKLAPTGSPSLVNSMDLIENPVKTCDKVHALIQSLTSQIRKRLEDPKSAGNLQLYHSETLELMLQRWSKLERDFRMKSGRYDISKIPDIYDCIKYDTQHNASLGLEDTLELFRLSRALADIVIPQEYGISKAEKLDIAQAYCVPLLKKIQLDLQRTHEDEAVNKLHPLYSRGVMSPGRHVRTRLYFTSESHVHSLLSIFRYGGLLDEEKDQQWKQAMDYLSAVTELNYMTQIVIMLYEDNNKDPSSEERFHVELHFSPGVKGCEDEENVPLGFGFRPASSENQDKQPNQGSLEDLSQDQPDQAIPISEPITIQRRCPMIRNRKTGSMEVPYGCSLHVLQSADHVVILKCQLFLFSMPAVKRFSVSFARHPTNGFEGCSMVPSIYPLETLHNSLSLKQVDEFLNSVCESSTETHAKTMKALSGLFDSQSQSSLYSPQQPLSSSGSETSLRPPSRPLWCEFINAYIVI</sequence>
<dbReference type="InterPro" id="IPR029033">
    <property type="entry name" value="His_PPase_superfam"/>
</dbReference>
<evidence type="ECO:0000256" key="9">
    <source>
        <dbReference type="ARBA" id="ARBA00034629"/>
    </source>
</evidence>
<comment type="catalytic activity">
    <reaction evidence="9">
        <text>1D-myo-inositol hexakisphosphate + ATP = 1-diphospho-1D-myo-inositol 2,3,4,5,6-pentakisphosphate + ADP</text>
        <dbReference type="Rhea" id="RHEA:37459"/>
        <dbReference type="ChEBI" id="CHEBI:30616"/>
        <dbReference type="ChEBI" id="CHEBI:58130"/>
        <dbReference type="ChEBI" id="CHEBI:74946"/>
        <dbReference type="ChEBI" id="CHEBI:456216"/>
        <dbReference type="EC" id="2.7.4.24"/>
    </reaction>
    <physiologicalReaction direction="left-to-right" evidence="9">
        <dbReference type="Rhea" id="RHEA:37460"/>
    </physiologicalReaction>
</comment>
<feature type="compositionally biased region" description="Polar residues" evidence="11">
    <location>
        <begin position="881"/>
        <end position="893"/>
    </location>
</feature>
<keyword evidence="7 10" id="KW-0067">ATP-binding</keyword>
<dbReference type="Gene3D" id="3.40.50.11950">
    <property type="match status" value="1"/>
</dbReference>
<dbReference type="GO" id="GO:0000828">
    <property type="term" value="F:inositol hexakisphosphate kinase activity"/>
    <property type="evidence" value="ECO:0007669"/>
    <property type="project" value="TreeGrafter"/>
</dbReference>
<dbReference type="Pfam" id="PF00328">
    <property type="entry name" value="His_Phos_2"/>
    <property type="match status" value="1"/>
</dbReference>
<evidence type="ECO:0000256" key="4">
    <source>
        <dbReference type="ARBA" id="ARBA00022679"/>
    </source>
</evidence>
<feature type="region of interest" description="Disordered" evidence="11">
    <location>
        <begin position="1031"/>
        <end position="1052"/>
    </location>
</feature>
<reference evidence="13" key="2">
    <citation type="submission" date="2025-08" db="UniProtKB">
        <authorList>
            <consortium name="Ensembl"/>
        </authorList>
    </citation>
    <scope>IDENTIFICATION</scope>
</reference>
<comment type="catalytic activity">
    <reaction evidence="8">
        <text>5-diphospho-1D-myo-inositol 1,2,3,4,6-pentakisphosphate + ATP + H(+) = 1,5-bis(diphospho)-1D-myo-inositol 2,3,4,6-tetrakisphosphate + ADP</text>
        <dbReference type="Rhea" id="RHEA:10276"/>
        <dbReference type="ChEBI" id="CHEBI:15378"/>
        <dbReference type="ChEBI" id="CHEBI:30616"/>
        <dbReference type="ChEBI" id="CHEBI:58628"/>
        <dbReference type="ChEBI" id="CHEBI:77983"/>
        <dbReference type="ChEBI" id="CHEBI:456216"/>
        <dbReference type="EC" id="2.7.4.24"/>
    </reaction>
    <physiologicalReaction direction="left-to-right" evidence="8">
        <dbReference type="Rhea" id="RHEA:10277"/>
    </physiologicalReaction>
</comment>
<dbReference type="Gene3D" id="3.30.470.20">
    <property type="entry name" value="ATP-grasp fold, B domain"/>
    <property type="match status" value="1"/>
</dbReference>
<keyword evidence="3 10" id="KW-0963">Cytoplasm</keyword>
<dbReference type="PANTHER" id="PTHR12750:SF13">
    <property type="entry name" value="INOSITOL HEXAKISPHOSPHATE AND DIPHOSPHOINOSITOL-PENTAKISPHOSPHATE KINASE"/>
    <property type="match status" value="1"/>
</dbReference>
<dbReference type="FunFam" id="3.30.470.20:FF:000003">
    <property type="entry name" value="Inositol hexakisphosphate and diphosphoinositol-pentakisphosphate kinase"/>
    <property type="match status" value="1"/>
</dbReference>
<dbReference type="GO" id="GO:0006020">
    <property type="term" value="P:inositol metabolic process"/>
    <property type="evidence" value="ECO:0007669"/>
    <property type="project" value="TreeGrafter"/>
</dbReference>
<accession>A0A667ZDG1</accession>
<dbReference type="Proteomes" id="UP000472263">
    <property type="component" value="Chromosome 6"/>
</dbReference>
<name>A0A667ZDG1_9TELE</name>
<comment type="function">
    <text evidence="10">Bifunctional inositol kinase that acts in concert with the IP6K kinases to synthesize the diphosphate group-containing inositol pyrophosphates diphosphoinositol pentakisphosphate, PP-InsP5, and bis-diphosphoinositol tetrakisphosphate, (PP)2-InsP4. PP-InsP5 and (PP)2-InsP4, also respectively called InsP7 and InsP8, may regulate a variety of cellular processes, including apoptosis, vesicle trafficking, cytoskeletal dynamics, and exocytosis. Phosphorylates inositol hexakisphosphate (InsP6).</text>
</comment>
<dbReference type="GO" id="GO:0033857">
    <property type="term" value="F:5-diphosphoinositol pentakisphosphate 1-kinase activity"/>
    <property type="evidence" value="ECO:0007669"/>
    <property type="project" value="TreeGrafter"/>
</dbReference>
<evidence type="ECO:0000313" key="13">
    <source>
        <dbReference type="Ensembl" id="ENSMMDP00005038462.1"/>
    </source>
</evidence>
<dbReference type="CDD" id="cd07061">
    <property type="entry name" value="HP_HAP_like"/>
    <property type="match status" value="1"/>
</dbReference>
<organism evidence="13 14">
    <name type="scientific">Myripristis murdjan</name>
    <name type="common">pinecone soldierfish</name>
    <dbReference type="NCBI Taxonomy" id="586833"/>
    <lineage>
        <taxon>Eukaryota</taxon>
        <taxon>Metazoa</taxon>
        <taxon>Chordata</taxon>
        <taxon>Craniata</taxon>
        <taxon>Vertebrata</taxon>
        <taxon>Euteleostomi</taxon>
        <taxon>Actinopterygii</taxon>
        <taxon>Neopterygii</taxon>
        <taxon>Teleostei</taxon>
        <taxon>Neoteleostei</taxon>
        <taxon>Acanthomorphata</taxon>
        <taxon>Holocentriformes</taxon>
        <taxon>Holocentridae</taxon>
        <taxon>Myripristis</taxon>
    </lineage>
</organism>
<evidence type="ECO:0000259" key="12">
    <source>
        <dbReference type="Pfam" id="PF18086"/>
    </source>
</evidence>
<reference evidence="13" key="3">
    <citation type="submission" date="2025-09" db="UniProtKB">
        <authorList>
            <consortium name="Ensembl"/>
        </authorList>
    </citation>
    <scope>IDENTIFICATION</scope>
</reference>
<keyword evidence="4 10" id="KW-0808">Transferase</keyword>
<dbReference type="SUPFAM" id="SSF56059">
    <property type="entry name" value="Glutathione synthetase ATP-binding domain-like"/>
    <property type="match status" value="1"/>
</dbReference>
<dbReference type="InterPro" id="IPR037446">
    <property type="entry name" value="His_Pase_VIP1"/>
</dbReference>
<feature type="region of interest" description="Disordered" evidence="11">
    <location>
        <begin position="875"/>
        <end position="902"/>
    </location>
</feature>
<dbReference type="EC" id="2.7.4.24" evidence="10"/>
<dbReference type="InterPro" id="IPR033379">
    <property type="entry name" value="Acid_Pase_AS"/>
</dbReference>
<dbReference type="InterPro" id="IPR040557">
    <property type="entry name" value="VIP1_N"/>
</dbReference>
<evidence type="ECO:0000256" key="6">
    <source>
        <dbReference type="ARBA" id="ARBA00022777"/>
    </source>
</evidence>
<gene>
    <name evidence="13" type="primary">PPIP5K1</name>
    <name evidence="13" type="synonym">ppip5k1b</name>
</gene>
<evidence type="ECO:0000256" key="1">
    <source>
        <dbReference type="ARBA" id="ARBA00004514"/>
    </source>
</evidence>
<keyword evidence="5 10" id="KW-0547">Nucleotide-binding</keyword>
<evidence type="ECO:0000256" key="11">
    <source>
        <dbReference type="SAM" id="MobiDB-lite"/>
    </source>
</evidence>
<comment type="similarity">
    <text evidence="2 10">Belongs to the histidine acid phosphatase family. VIP1 subfamily.</text>
</comment>
<proteinExistence type="inferred from homology"/>
<dbReference type="Gene3D" id="3.40.50.1240">
    <property type="entry name" value="Phosphoglycerate mutase-like"/>
    <property type="match status" value="1"/>
</dbReference>
<dbReference type="PANTHER" id="PTHR12750">
    <property type="entry name" value="DIPHOSPHOINOSITOL PENTAKISPHOSPHATE KINASE"/>
    <property type="match status" value="1"/>
</dbReference>
<evidence type="ECO:0000313" key="14">
    <source>
        <dbReference type="Proteomes" id="UP000472263"/>
    </source>
</evidence>
<dbReference type="GeneTree" id="ENSGT00390000009048"/>
<dbReference type="InterPro" id="IPR000560">
    <property type="entry name" value="His_Pase_clade-2"/>
</dbReference>
<reference evidence="13" key="1">
    <citation type="submission" date="2019-06" db="EMBL/GenBank/DDBJ databases">
        <authorList>
            <consortium name="Wellcome Sanger Institute Data Sharing"/>
        </authorList>
    </citation>
    <scope>NUCLEOTIDE SEQUENCE [LARGE SCALE GENOMIC DNA]</scope>
</reference>
<dbReference type="PROSITE" id="PS00616">
    <property type="entry name" value="HIS_ACID_PHOSPHAT_1"/>
    <property type="match status" value="1"/>
</dbReference>
<evidence type="ECO:0000256" key="5">
    <source>
        <dbReference type="ARBA" id="ARBA00022741"/>
    </source>
</evidence>
<dbReference type="GO" id="GO:0032958">
    <property type="term" value="P:inositol phosphate biosynthetic process"/>
    <property type="evidence" value="ECO:0007669"/>
    <property type="project" value="TreeGrafter"/>
</dbReference>
<dbReference type="GO" id="GO:0005524">
    <property type="term" value="F:ATP binding"/>
    <property type="evidence" value="ECO:0007669"/>
    <property type="project" value="UniProtKB-KW"/>
</dbReference>
<evidence type="ECO:0000256" key="8">
    <source>
        <dbReference type="ARBA" id="ARBA00033696"/>
    </source>
</evidence>
<dbReference type="Ensembl" id="ENSMMDT00005039265.1">
    <property type="protein sequence ID" value="ENSMMDP00005038462.1"/>
    <property type="gene ID" value="ENSMMDG00005016687.1"/>
</dbReference>
<dbReference type="Pfam" id="PF18086">
    <property type="entry name" value="PPIP5K2_N"/>
    <property type="match status" value="1"/>
</dbReference>
<feature type="domain" description="VIP1 N-terminal" evidence="12">
    <location>
        <begin position="1"/>
        <end position="83"/>
    </location>
</feature>
<dbReference type="FunFam" id="3.40.50.11950:FF:000003">
    <property type="entry name" value="Inositol hexakisphosphate and diphosphoinositol-pentakisphosphate kinase"/>
    <property type="match status" value="1"/>
</dbReference>
<keyword evidence="14" id="KW-1185">Reference proteome</keyword>
<evidence type="ECO:0000256" key="7">
    <source>
        <dbReference type="ARBA" id="ARBA00022840"/>
    </source>
</evidence>
<keyword evidence="6 10" id="KW-0418">Kinase</keyword>
<protein>
    <recommendedName>
        <fullName evidence="10">Inositol hexakisphosphate and diphosphoinositol-pentakisphosphate kinase</fullName>
        <ecNumber evidence="10">2.7.4.24</ecNumber>
    </recommendedName>
</protein>
<evidence type="ECO:0000256" key="10">
    <source>
        <dbReference type="RuleBase" id="RU365032"/>
    </source>
</evidence>
<feature type="compositionally biased region" description="Low complexity" evidence="11">
    <location>
        <begin position="1031"/>
        <end position="1046"/>
    </location>
</feature>
<dbReference type="AlphaFoldDB" id="A0A667ZDG1"/>
<evidence type="ECO:0000256" key="3">
    <source>
        <dbReference type="ARBA" id="ARBA00022490"/>
    </source>
</evidence>
<dbReference type="GO" id="GO:0005829">
    <property type="term" value="C:cytosol"/>
    <property type="evidence" value="ECO:0007669"/>
    <property type="project" value="UniProtKB-SubCell"/>
</dbReference>
<evidence type="ECO:0000256" key="2">
    <source>
        <dbReference type="ARBA" id="ARBA00005609"/>
    </source>
</evidence>